<protein>
    <recommendedName>
        <fullName evidence="7">Magnesium transport protein CorA</fullName>
    </recommendedName>
</protein>
<name>A0A2G5I9U0_CERBT</name>
<evidence type="ECO:0000313" key="5">
    <source>
        <dbReference type="Proteomes" id="UP000230605"/>
    </source>
</evidence>
<reference evidence="3 5" key="1">
    <citation type="submission" date="2015-10" db="EMBL/GenBank/DDBJ databases">
        <title>The cercosporin biosynthetic gene cluster was horizontally transferred to several fungal lineages and shown to be expanded in Cercospora beticola based on microsynteny with recipient genomes.</title>
        <authorList>
            <person name="De Jonge R."/>
            <person name="Ebert M.K."/>
            <person name="Suttle J.C."/>
            <person name="Jurick Ii W.M."/>
            <person name="Secor G.A."/>
            <person name="Thomma B.P."/>
            <person name="Van De Peer Y."/>
            <person name="Bolton M.D."/>
        </authorList>
    </citation>
    <scope>NUCLEOTIDE SEQUENCE [LARGE SCALE GENOMIC DNA]</scope>
    <source>
        <strain evidence="3 5">09-40</strain>
    </source>
</reference>
<dbReference type="Proteomes" id="UP001302367">
    <property type="component" value="Chromosome 1"/>
</dbReference>
<proteinExistence type="predicted"/>
<accession>A0A2G5I9U0</accession>
<dbReference type="EMBL" id="LKMD01000100">
    <property type="protein sequence ID" value="PIB01520.1"/>
    <property type="molecule type" value="Genomic_DNA"/>
</dbReference>
<dbReference type="InterPro" id="IPR002523">
    <property type="entry name" value="MgTranspt_CorA/ZnTranspt_ZntB"/>
</dbReference>
<keyword evidence="6" id="KW-1185">Reference proteome</keyword>
<evidence type="ECO:0000313" key="6">
    <source>
        <dbReference type="Proteomes" id="UP001302367"/>
    </source>
</evidence>
<evidence type="ECO:0000313" key="3">
    <source>
        <dbReference type="EMBL" id="PIB01520.1"/>
    </source>
</evidence>
<evidence type="ECO:0000313" key="4">
    <source>
        <dbReference type="EMBL" id="WPA97525.1"/>
    </source>
</evidence>
<keyword evidence="2" id="KW-1133">Transmembrane helix</keyword>
<dbReference type="Gene3D" id="1.20.58.340">
    <property type="entry name" value="Magnesium transport protein CorA, transmembrane region"/>
    <property type="match status" value="1"/>
</dbReference>
<feature type="compositionally biased region" description="Low complexity" evidence="1">
    <location>
        <begin position="478"/>
        <end position="488"/>
    </location>
</feature>
<evidence type="ECO:0000256" key="1">
    <source>
        <dbReference type="SAM" id="MobiDB-lite"/>
    </source>
</evidence>
<dbReference type="GO" id="GO:0046873">
    <property type="term" value="F:metal ion transmembrane transporter activity"/>
    <property type="evidence" value="ECO:0007669"/>
    <property type="project" value="InterPro"/>
</dbReference>
<feature type="transmembrane region" description="Helical" evidence="2">
    <location>
        <begin position="408"/>
        <end position="430"/>
    </location>
</feature>
<evidence type="ECO:0000256" key="2">
    <source>
        <dbReference type="SAM" id="Phobius"/>
    </source>
</evidence>
<organism evidence="3 5">
    <name type="scientific">Cercospora beticola</name>
    <name type="common">Sugarbeet leaf spot fungus</name>
    <dbReference type="NCBI Taxonomy" id="122368"/>
    <lineage>
        <taxon>Eukaryota</taxon>
        <taxon>Fungi</taxon>
        <taxon>Dikarya</taxon>
        <taxon>Ascomycota</taxon>
        <taxon>Pezizomycotina</taxon>
        <taxon>Dothideomycetes</taxon>
        <taxon>Dothideomycetidae</taxon>
        <taxon>Mycosphaerellales</taxon>
        <taxon>Mycosphaerellaceae</taxon>
        <taxon>Cercospora</taxon>
    </lineage>
</organism>
<keyword evidence="2" id="KW-0812">Transmembrane</keyword>
<dbReference type="GO" id="GO:0016020">
    <property type="term" value="C:membrane"/>
    <property type="evidence" value="ECO:0007669"/>
    <property type="project" value="InterPro"/>
</dbReference>
<dbReference type="EMBL" id="CP134184">
    <property type="protein sequence ID" value="WPA97525.1"/>
    <property type="molecule type" value="Genomic_DNA"/>
</dbReference>
<sequence>MTMTDTLFSSTDLPQLHLEKYDLVPLINITQRTDRMPRRHHRRPALEASSGPVAIRVGHRNSKTRYHEIQVTGAASDRGLFVRLVEDQVRHHPNDPLILSINAYQPWLGDILHTCIDDYWHDIADLDRAVQYATTMQFPEKASKRGRWVPWTFIIDHINVPQVYYWSVNMNPPVLEEAPSPRMRDLRFRTGVWFCGKGACRLNRNMSVTIIFTKPTPVAEHIVTRLMFDFLWRDSDFDQPRNDEEGICWTFSRLFNLLTDWQNIIGELLSRLDEAEINSHDRYMPVKARTRRMHYEVDRIYEMKEYLHFHTRSLGKLQRLRNDVPEGEKQDPLWNDIEDFVEDLGQFEATLDGLKERFNNLIELEFNISNSTQTDNSAFLMGVATLFLPVSFLASLFGISTVTWPVEWYAYIAVPVFALSVFFTAAFPVARRRIQKATGPISERRLHLQPQQFTMLGEDYPASVNVAHDNGDRKARFRQQSFSQQRSQSVKRTYSRLGSEEKGL</sequence>
<gene>
    <name evidence="3" type="ORF">CB0940_02054</name>
    <name evidence="4" type="ORF">RHO25_002135</name>
</gene>
<keyword evidence="2" id="KW-0472">Membrane</keyword>
<evidence type="ECO:0008006" key="7">
    <source>
        <dbReference type="Google" id="ProtNLM"/>
    </source>
</evidence>
<reference evidence="4 6" key="2">
    <citation type="submission" date="2023-09" db="EMBL/GenBank/DDBJ databases">
        <title>Complete-Gapless Cercospora beticola genome.</title>
        <authorList>
            <person name="Wyatt N.A."/>
            <person name="Spanner R.E."/>
            <person name="Bolton M.D."/>
        </authorList>
    </citation>
    <scope>NUCLEOTIDE SEQUENCE [LARGE SCALE GENOMIC DNA]</scope>
    <source>
        <strain evidence="4">Cb09-40</strain>
    </source>
</reference>
<feature type="region of interest" description="Disordered" evidence="1">
    <location>
        <begin position="477"/>
        <end position="504"/>
    </location>
</feature>
<dbReference type="OrthoDB" id="3231000at2759"/>
<feature type="transmembrane region" description="Helical" evidence="2">
    <location>
        <begin position="378"/>
        <end position="402"/>
    </location>
</feature>
<dbReference type="Proteomes" id="UP000230605">
    <property type="component" value="Chromosome 1"/>
</dbReference>
<dbReference type="AlphaFoldDB" id="A0A2G5I9U0"/>
<dbReference type="Pfam" id="PF01544">
    <property type="entry name" value="CorA"/>
    <property type="match status" value="1"/>
</dbReference>